<evidence type="ECO:0000259" key="9">
    <source>
        <dbReference type="SMART" id="SM00739"/>
    </source>
</evidence>
<evidence type="ECO:0000256" key="6">
    <source>
        <dbReference type="NCBIfam" id="TIGR00922"/>
    </source>
</evidence>
<keyword evidence="1 5" id="KW-0806">Transcription termination</keyword>
<keyword evidence="3 5" id="KW-0805">Transcription regulation</keyword>
<dbReference type="OrthoDB" id="9809075at2"/>
<accession>A0A3R5UVE3</accession>
<dbReference type="GO" id="GO:0032784">
    <property type="term" value="P:regulation of DNA-templated transcription elongation"/>
    <property type="evidence" value="ECO:0007669"/>
    <property type="project" value="InterPro"/>
</dbReference>
<comment type="similarity">
    <text evidence="5 7">Belongs to the NusG family.</text>
</comment>
<dbReference type="Pfam" id="PF02357">
    <property type="entry name" value="NusG"/>
    <property type="match status" value="1"/>
</dbReference>
<dbReference type="InterPro" id="IPR006645">
    <property type="entry name" value="NGN-like_dom"/>
</dbReference>
<dbReference type="GO" id="GO:0006354">
    <property type="term" value="P:DNA-templated transcription elongation"/>
    <property type="evidence" value="ECO:0007669"/>
    <property type="project" value="UniProtKB-UniRule"/>
</dbReference>
<evidence type="ECO:0000256" key="5">
    <source>
        <dbReference type="HAMAP-Rule" id="MF_00948"/>
    </source>
</evidence>
<dbReference type="EMBL" id="CP035107">
    <property type="protein sequence ID" value="QAR31435.1"/>
    <property type="molecule type" value="Genomic_DNA"/>
</dbReference>
<dbReference type="SUPFAM" id="SSF50104">
    <property type="entry name" value="Translation proteins SH3-like domain"/>
    <property type="match status" value="1"/>
</dbReference>
<evidence type="ECO:0000313" key="10">
    <source>
        <dbReference type="EMBL" id="QAR31435.1"/>
    </source>
</evidence>
<dbReference type="InterPro" id="IPR001062">
    <property type="entry name" value="Transcrpt_antiterm_NusG"/>
</dbReference>
<dbReference type="HAMAP" id="MF_00948">
    <property type="entry name" value="NusG"/>
    <property type="match status" value="1"/>
</dbReference>
<evidence type="ECO:0000313" key="11">
    <source>
        <dbReference type="Proteomes" id="UP000287701"/>
    </source>
</evidence>
<evidence type="ECO:0000256" key="3">
    <source>
        <dbReference type="ARBA" id="ARBA00023015"/>
    </source>
</evidence>
<dbReference type="InterPro" id="IPR036735">
    <property type="entry name" value="NGN_dom_sf"/>
</dbReference>
<dbReference type="Proteomes" id="UP000287701">
    <property type="component" value="Chromosome"/>
</dbReference>
<keyword evidence="2 5" id="KW-0889">Transcription antitermination</keyword>
<dbReference type="SUPFAM" id="SSF82679">
    <property type="entry name" value="N-utilization substance G protein NusG, N-terminal domain"/>
    <property type="match status" value="1"/>
</dbReference>
<evidence type="ECO:0000256" key="1">
    <source>
        <dbReference type="ARBA" id="ARBA00022472"/>
    </source>
</evidence>
<evidence type="ECO:0000256" key="4">
    <source>
        <dbReference type="ARBA" id="ARBA00023163"/>
    </source>
</evidence>
<comment type="function">
    <text evidence="5 7">Participates in transcription elongation, termination and antitermination.</text>
</comment>
<name>A0A3R5UVE3_ORNRH</name>
<dbReference type="PANTHER" id="PTHR30265">
    <property type="entry name" value="RHO-INTERACTING TRANSCRIPTION TERMINATION FACTOR NUSG"/>
    <property type="match status" value="1"/>
</dbReference>
<organism evidence="10 11">
    <name type="scientific">Ornithobacterium rhinotracheale</name>
    <dbReference type="NCBI Taxonomy" id="28251"/>
    <lineage>
        <taxon>Bacteria</taxon>
        <taxon>Pseudomonadati</taxon>
        <taxon>Bacteroidota</taxon>
        <taxon>Flavobacteriia</taxon>
        <taxon>Flavobacteriales</taxon>
        <taxon>Weeksellaceae</taxon>
        <taxon>Ornithobacterium</taxon>
    </lineage>
</organism>
<dbReference type="AlphaFoldDB" id="A0A3R5UVE3"/>
<evidence type="ECO:0000256" key="2">
    <source>
        <dbReference type="ARBA" id="ARBA00022814"/>
    </source>
</evidence>
<dbReference type="CDD" id="cd09891">
    <property type="entry name" value="NGN_Bact_1"/>
    <property type="match status" value="1"/>
</dbReference>
<feature type="domain" description="KOW" evidence="9">
    <location>
        <begin position="126"/>
        <end position="153"/>
    </location>
</feature>
<gene>
    <name evidence="5 10" type="primary">nusG</name>
    <name evidence="10" type="ORF">EQP59_08820</name>
</gene>
<dbReference type="PANTHER" id="PTHR30265:SF2">
    <property type="entry name" value="TRANSCRIPTION TERMINATION_ANTITERMINATION PROTEIN NUSG"/>
    <property type="match status" value="1"/>
</dbReference>
<dbReference type="GO" id="GO:0006353">
    <property type="term" value="P:DNA-templated transcription termination"/>
    <property type="evidence" value="ECO:0007669"/>
    <property type="project" value="UniProtKB-UniRule"/>
</dbReference>
<dbReference type="InterPro" id="IPR005824">
    <property type="entry name" value="KOW"/>
</dbReference>
<dbReference type="RefSeq" id="WP_128501865.1">
    <property type="nucleotide sequence ID" value="NZ_CP035107.1"/>
</dbReference>
<dbReference type="PRINTS" id="PR00338">
    <property type="entry name" value="NUSGTNSCPFCT"/>
</dbReference>
<dbReference type="InterPro" id="IPR014722">
    <property type="entry name" value="Rib_uL2_dom2"/>
</dbReference>
<protein>
    <recommendedName>
        <fullName evidence="5 6">Transcription termination/antitermination protein NusG</fullName>
    </recommendedName>
</protein>
<dbReference type="InterPro" id="IPR043425">
    <property type="entry name" value="NusG-like"/>
</dbReference>
<dbReference type="CDD" id="cd06091">
    <property type="entry name" value="KOW_NusG"/>
    <property type="match status" value="1"/>
</dbReference>
<keyword evidence="4 5" id="KW-0804">Transcription</keyword>
<dbReference type="SMART" id="SM00738">
    <property type="entry name" value="NGN"/>
    <property type="match status" value="1"/>
</dbReference>
<sequence>MSDMKWYVLKTISGRENKVKELIQDEIKYQGLEECLGQIVIPTEKVIQIKNGKKIQRERVFYPGYVMIEVNLLGEVPHIIKNINGVISFLSATKGGDPIPMRDSEIDRMLGRMDAVADDVDMVNIPYQVGETVKVVEGPFANFNGVIEELNEDKRKLKVMVSIFGRKTPLELNYMQVEKI</sequence>
<dbReference type="InterPro" id="IPR047050">
    <property type="entry name" value="NGN"/>
</dbReference>
<feature type="domain" description="NusG-like N-terminal" evidence="8">
    <location>
        <begin position="3"/>
        <end position="113"/>
    </location>
</feature>
<proteinExistence type="inferred from homology"/>
<evidence type="ECO:0000259" key="8">
    <source>
        <dbReference type="SMART" id="SM00738"/>
    </source>
</evidence>
<reference evidence="10 11" key="1">
    <citation type="submission" date="2019-01" db="EMBL/GenBank/DDBJ databases">
        <title>Whole Genome of Ornithobacterium rhinotracheale FARPER-174b.</title>
        <authorList>
            <person name="Tataje-Lavanda L.A."/>
            <person name="Montalvan A."/>
            <person name="Montesinos R."/>
            <person name="Zimic M."/>
            <person name="Fernandez-Sanchez M."/>
            <person name="Fernandez-Diaz M."/>
        </authorList>
    </citation>
    <scope>NUCLEOTIDE SEQUENCE [LARGE SCALE GENOMIC DNA]</scope>
    <source>
        <strain evidence="10 11">FARPER-174b</strain>
    </source>
</reference>
<dbReference type="NCBIfam" id="TIGR00922">
    <property type="entry name" value="nusG"/>
    <property type="match status" value="1"/>
</dbReference>
<dbReference type="Pfam" id="PF00467">
    <property type="entry name" value="KOW"/>
    <property type="match status" value="1"/>
</dbReference>
<dbReference type="SMART" id="SM00739">
    <property type="entry name" value="KOW"/>
    <property type="match status" value="1"/>
</dbReference>
<dbReference type="GO" id="GO:0031564">
    <property type="term" value="P:transcription antitermination"/>
    <property type="evidence" value="ECO:0007669"/>
    <property type="project" value="UniProtKB-UniRule"/>
</dbReference>
<dbReference type="InterPro" id="IPR008991">
    <property type="entry name" value="Translation_prot_SH3-like_sf"/>
</dbReference>
<dbReference type="Gene3D" id="3.30.70.940">
    <property type="entry name" value="NusG, N-terminal domain"/>
    <property type="match status" value="1"/>
</dbReference>
<dbReference type="FunFam" id="2.30.30.30:FF:000002">
    <property type="entry name" value="Transcription termination/antitermination factor NusG"/>
    <property type="match status" value="1"/>
</dbReference>
<dbReference type="GO" id="GO:0005829">
    <property type="term" value="C:cytosol"/>
    <property type="evidence" value="ECO:0007669"/>
    <property type="project" value="UniProtKB-ARBA"/>
</dbReference>
<evidence type="ECO:0000256" key="7">
    <source>
        <dbReference type="RuleBase" id="RU000538"/>
    </source>
</evidence>
<dbReference type="Gene3D" id="2.30.30.30">
    <property type="match status" value="1"/>
</dbReference>